<accession>A0A1F2P3K9</accession>
<dbReference type="HAMAP" id="MF_00511">
    <property type="entry name" value="Ribosomal_eS17"/>
    <property type="match status" value="1"/>
</dbReference>
<dbReference type="Gene3D" id="1.10.60.20">
    <property type="entry name" value="Ribosomal protein S17e-like"/>
    <property type="match status" value="1"/>
</dbReference>
<dbReference type="GO" id="GO:0006412">
    <property type="term" value="P:translation"/>
    <property type="evidence" value="ECO:0007669"/>
    <property type="project" value="UniProtKB-UniRule"/>
</dbReference>
<keyword evidence="3 4" id="KW-0687">Ribonucleoprotein</keyword>
<comment type="caution">
    <text evidence="7">The sequence shown here is derived from an EMBL/GenBank/DDBJ whole genome shotgun (WGS) entry which is preliminary data.</text>
</comment>
<dbReference type="Proteomes" id="UP000885863">
    <property type="component" value="Unassembled WGS sequence"/>
</dbReference>
<dbReference type="Pfam" id="PF00833">
    <property type="entry name" value="Ribosomal_S17e"/>
    <property type="match status" value="1"/>
</dbReference>
<dbReference type="NCBIfam" id="NF002242">
    <property type="entry name" value="PRK01151.1"/>
    <property type="match status" value="1"/>
</dbReference>
<sequence>MGNVRPNYIKVLGESLLKAYKDKFTGDFEVNKRLVEEYTNVKSKRVRNRVAGYITSKINRERRNKNKMYSEDEVYA</sequence>
<dbReference type="SUPFAM" id="SSF116820">
    <property type="entry name" value="Rps17e-like"/>
    <property type="match status" value="1"/>
</dbReference>
<dbReference type="GO" id="GO:0005840">
    <property type="term" value="C:ribosome"/>
    <property type="evidence" value="ECO:0007669"/>
    <property type="project" value="UniProtKB-KW"/>
</dbReference>
<dbReference type="EMBL" id="DRIE01000005">
    <property type="protein sequence ID" value="HEC56307.1"/>
    <property type="molecule type" value="Genomic_DNA"/>
</dbReference>
<dbReference type="GO" id="GO:0003735">
    <property type="term" value="F:structural constituent of ribosome"/>
    <property type="evidence" value="ECO:0007669"/>
    <property type="project" value="InterPro"/>
</dbReference>
<keyword evidence="8" id="KW-1185">Reference proteome</keyword>
<protein>
    <recommendedName>
        <fullName evidence="4">Small ribosomal subunit protein eS17</fullName>
    </recommendedName>
</protein>
<gene>
    <name evidence="4" type="primary">rps17e</name>
    <name evidence="5" type="ORF">ENG09_02315</name>
    <name evidence="6" type="ORF">ENI32_00220</name>
    <name evidence="7" type="ORF">SBU_001357</name>
</gene>
<evidence type="ECO:0000313" key="5">
    <source>
        <dbReference type="EMBL" id="HDM36078.1"/>
    </source>
</evidence>
<keyword evidence="2 4" id="KW-0689">Ribosomal protein</keyword>
<dbReference type="STRING" id="1839936.SBU_001357"/>
<dbReference type="EMBL" id="DQZR01000097">
    <property type="protein sequence ID" value="HDM36078.1"/>
    <property type="molecule type" value="Genomic_DNA"/>
</dbReference>
<dbReference type="Proteomes" id="UP000885936">
    <property type="component" value="Unassembled WGS sequence"/>
</dbReference>
<dbReference type="InterPro" id="IPR036401">
    <property type="entry name" value="Ribosomal_eS17_sf"/>
</dbReference>
<dbReference type="PANTHER" id="PTHR10732">
    <property type="entry name" value="40S RIBOSOMAL PROTEIN S17"/>
    <property type="match status" value="1"/>
</dbReference>
<dbReference type="EMBL" id="LYOR01000007">
    <property type="protein sequence ID" value="OFV65774.1"/>
    <property type="molecule type" value="Genomic_DNA"/>
</dbReference>
<dbReference type="Proteomes" id="UP000185779">
    <property type="component" value="Unassembled WGS sequence"/>
</dbReference>
<evidence type="ECO:0000313" key="7">
    <source>
        <dbReference type="EMBL" id="OFV65774.1"/>
    </source>
</evidence>
<evidence type="ECO:0000256" key="4">
    <source>
        <dbReference type="HAMAP-Rule" id="MF_00511"/>
    </source>
</evidence>
<dbReference type="PANTHER" id="PTHR10732:SF0">
    <property type="entry name" value="40S RIBOSOMAL PROTEIN S17"/>
    <property type="match status" value="1"/>
</dbReference>
<name>A0A1F2P3K9_9EURY</name>
<evidence type="ECO:0000256" key="2">
    <source>
        <dbReference type="ARBA" id="ARBA00022980"/>
    </source>
</evidence>
<dbReference type="PATRIC" id="fig|1839936.3.peg.1375"/>
<evidence type="ECO:0000313" key="6">
    <source>
        <dbReference type="EMBL" id="HEC56307.1"/>
    </source>
</evidence>
<proteinExistence type="inferred from homology"/>
<organism evidence="7 8">
    <name type="scientific">Candidatus Syntropharchaeum butanivorans</name>
    <dbReference type="NCBI Taxonomy" id="1839936"/>
    <lineage>
        <taxon>Archaea</taxon>
        <taxon>Methanobacteriati</taxon>
        <taxon>Methanobacteriota</taxon>
        <taxon>Stenosarchaea group</taxon>
        <taxon>Methanomicrobia</taxon>
        <taxon>Methanosarcinales</taxon>
        <taxon>ANME-2 cluster</taxon>
        <taxon>Candidatus Syntropharchaeum</taxon>
    </lineage>
</organism>
<dbReference type="InterPro" id="IPR001210">
    <property type="entry name" value="Ribosomal_eS17"/>
</dbReference>
<evidence type="ECO:0000313" key="8">
    <source>
        <dbReference type="Proteomes" id="UP000185779"/>
    </source>
</evidence>
<evidence type="ECO:0000256" key="3">
    <source>
        <dbReference type="ARBA" id="ARBA00023274"/>
    </source>
</evidence>
<comment type="similarity">
    <text evidence="1 4">Belongs to the eukaryotic ribosomal protein eS17 family.</text>
</comment>
<reference evidence="7 8" key="1">
    <citation type="submission" date="2016-05" db="EMBL/GenBank/DDBJ databases">
        <title>Microbial consortia oxidize butane by reversing methanogenesis.</title>
        <authorList>
            <person name="Laso-Perez R."/>
            <person name="Richter M."/>
            <person name="Wegener G."/>
            <person name="Musat F."/>
        </authorList>
    </citation>
    <scope>NUCLEOTIDE SEQUENCE [LARGE SCALE GENOMIC DNA]</scope>
    <source>
        <strain evidence="7">BOX1</strain>
    </source>
</reference>
<reference evidence="5" key="2">
    <citation type="journal article" date="2020" name="mSystems">
        <title>Genome- and Community-Level Interaction Insights into Carbon Utilization and Element Cycling Functions of Hydrothermarchaeota in Hydrothermal Sediment.</title>
        <authorList>
            <person name="Zhou Z."/>
            <person name="Liu Y."/>
            <person name="Xu W."/>
            <person name="Pan J."/>
            <person name="Luo Z.H."/>
            <person name="Li M."/>
        </authorList>
    </citation>
    <scope>NUCLEOTIDE SEQUENCE [LARGE SCALE GENOMIC DNA]</scope>
    <source>
        <strain evidence="5">HyVt-185</strain>
        <strain evidence="6">HyVt-386</strain>
    </source>
</reference>
<dbReference type="AlphaFoldDB" id="A0A1F2P3K9"/>
<dbReference type="GO" id="GO:1990904">
    <property type="term" value="C:ribonucleoprotein complex"/>
    <property type="evidence" value="ECO:0007669"/>
    <property type="project" value="UniProtKB-KW"/>
</dbReference>
<evidence type="ECO:0000256" key="1">
    <source>
        <dbReference type="ARBA" id="ARBA00010444"/>
    </source>
</evidence>